<dbReference type="EMBL" id="FMZP01000041">
    <property type="protein sequence ID" value="SDD70337.1"/>
    <property type="molecule type" value="Genomic_DNA"/>
</dbReference>
<evidence type="ECO:0000313" key="3">
    <source>
        <dbReference type="Proteomes" id="UP000199320"/>
    </source>
</evidence>
<name>A0A1I0JL13_9EURY</name>
<dbReference type="AlphaFoldDB" id="A0A1I0JL13"/>
<dbReference type="Proteomes" id="UP000324021">
    <property type="component" value="Unassembled WGS sequence"/>
</dbReference>
<sequence>MKVTAEEEPTNGKKSAIEKPFWEDSIENSLEKGCTVSFSLWKLEMTKGR</sequence>
<evidence type="ECO:0000313" key="4">
    <source>
        <dbReference type="Proteomes" id="UP000324021"/>
    </source>
</evidence>
<proteinExistence type="predicted"/>
<keyword evidence="3" id="KW-1185">Reference proteome</keyword>
<gene>
    <name evidence="2" type="ORF">SAMN04488694_1487</name>
    <name evidence="1" type="ORF">SAMN05192552_10416</name>
</gene>
<reference evidence="2" key="1">
    <citation type="submission" date="2016-10" db="EMBL/GenBank/DDBJ databases">
        <authorList>
            <person name="de Groot N.N."/>
        </authorList>
    </citation>
    <scope>NUCLEOTIDE SEQUENCE [LARGE SCALE GENOMIC DNA]</scope>
    <source>
        <strain evidence="2">CDM_6</strain>
    </source>
</reference>
<accession>A0A1I0JL13</accession>
<dbReference type="Proteomes" id="UP000199320">
    <property type="component" value="Unassembled WGS sequence"/>
</dbReference>
<organism evidence="2 3">
    <name type="scientific">Natrinema hispanicum</name>
    <dbReference type="NCBI Taxonomy" id="392421"/>
    <lineage>
        <taxon>Archaea</taxon>
        <taxon>Methanobacteriati</taxon>
        <taxon>Methanobacteriota</taxon>
        <taxon>Stenosarchaea group</taxon>
        <taxon>Halobacteria</taxon>
        <taxon>Halobacteriales</taxon>
        <taxon>Natrialbaceae</taxon>
        <taxon>Natrinema</taxon>
    </lineage>
</organism>
<reference evidence="3 4" key="2">
    <citation type="submission" date="2016-10" db="EMBL/GenBank/DDBJ databases">
        <authorList>
            <person name="Varghese N."/>
            <person name="Submissions S."/>
        </authorList>
    </citation>
    <scope>NUCLEOTIDE SEQUENCE [LARGE SCALE GENOMIC DNA]</scope>
    <source>
        <strain evidence="1 4">CDM_1</strain>
        <strain evidence="3">CDM_6</strain>
    </source>
</reference>
<evidence type="ECO:0000313" key="2">
    <source>
        <dbReference type="EMBL" id="SEU11061.1"/>
    </source>
</evidence>
<protein>
    <submittedName>
        <fullName evidence="2">Uncharacterized protein</fullName>
    </submittedName>
</protein>
<dbReference type="EMBL" id="FOIC01000048">
    <property type="protein sequence ID" value="SEU11061.1"/>
    <property type="molecule type" value="Genomic_DNA"/>
</dbReference>
<evidence type="ECO:0000313" key="1">
    <source>
        <dbReference type="EMBL" id="SDD70337.1"/>
    </source>
</evidence>